<comment type="caution">
    <text evidence="2">The sequence shown here is derived from an EMBL/GenBank/DDBJ whole genome shotgun (WGS) entry which is preliminary data.</text>
</comment>
<sequence length="136" mass="13662">MGAGNRAQRADAEMRFGFRVATQIRGANWLVGIGVIAPFVIAIRFAAEIAIPQQAVVTEAPGAIARGSTSQQDASVRIVSAEVKAVAAVAQGLAIDEGGSVRVANRHAGQRFGGSGGDPGLQAGQLCLGLGDAAPG</sequence>
<evidence type="ECO:0000313" key="3">
    <source>
        <dbReference type="Proteomes" id="UP000032274"/>
    </source>
</evidence>
<feature type="non-terminal residue" evidence="2">
    <location>
        <position position="136"/>
    </location>
</feature>
<evidence type="ECO:0000256" key="1">
    <source>
        <dbReference type="SAM" id="Phobius"/>
    </source>
</evidence>
<accession>A0AA40JPY3</accession>
<name>A0AA40JPY3_STAAU</name>
<proteinExistence type="predicted"/>
<dbReference type="Proteomes" id="UP000032274">
    <property type="component" value="Unassembled WGS sequence"/>
</dbReference>
<gene>
    <name evidence="2" type="ORF">QU38_02630</name>
</gene>
<keyword evidence="1" id="KW-1133">Transmembrane helix</keyword>
<protein>
    <submittedName>
        <fullName evidence="2">Uncharacterized protein</fullName>
    </submittedName>
</protein>
<feature type="transmembrane region" description="Helical" evidence="1">
    <location>
        <begin position="27"/>
        <end position="47"/>
    </location>
</feature>
<reference evidence="2 3" key="1">
    <citation type="submission" date="2015-01" db="EMBL/GenBank/DDBJ databases">
        <title>Characterization of Swiss Staphylococcus aureus strains involved in food poisoning.</title>
        <authorList>
            <person name="Crovadore J."/>
            <person name="Chablais R."/>
            <person name="Tonacini J."/>
            <person name="Schnyder B."/>
            <person name="Lefort F."/>
        </authorList>
    </citation>
    <scope>NUCLEOTIDE SEQUENCE [LARGE SCALE GENOMIC DNA]</scope>
    <source>
        <strain evidence="2 3">SA-120</strain>
    </source>
</reference>
<organism evidence="2 3">
    <name type="scientific">Staphylococcus aureus</name>
    <dbReference type="NCBI Taxonomy" id="1280"/>
    <lineage>
        <taxon>Bacteria</taxon>
        <taxon>Bacillati</taxon>
        <taxon>Bacillota</taxon>
        <taxon>Bacilli</taxon>
        <taxon>Bacillales</taxon>
        <taxon>Staphylococcaceae</taxon>
        <taxon>Staphylococcus</taxon>
    </lineage>
</organism>
<dbReference type="EMBL" id="JXIG01000553">
    <property type="protein sequence ID" value="KIU01105.1"/>
    <property type="molecule type" value="Genomic_DNA"/>
</dbReference>
<keyword evidence="1" id="KW-0812">Transmembrane</keyword>
<keyword evidence="1" id="KW-0472">Membrane</keyword>
<evidence type="ECO:0000313" key="2">
    <source>
        <dbReference type="EMBL" id="KIU01105.1"/>
    </source>
</evidence>
<dbReference type="AlphaFoldDB" id="A0AA40JPY3"/>